<dbReference type="Proteomes" id="UP001353858">
    <property type="component" value="Unassembled WGS sequence"/>
</dbReference>
<dbReference type="InterPro" id="IPR027806">
    <property type="entry name" value="HARBI1_dom"/>
</dbReference>
<dbReference type="GO" id="GO:0046872">
    <property type="term" value="F:metal ion binding"/>
    <property type="evidence" value="ECO:0007669"/>
    <property type="project" value="UniProtKB-KW"/>
</dbReference>
<feature type="domain" description="DDE Tnp4" evidence="3">
    <location>
        <begin position="151"/>
        <end position="225"/>
    </location>
</feature>
<evidence type="ECO:0000313" key="5">
    <source>
        <dbReference type="Proteomes" id="UP001353858"/>
    </source>
</evidence>
<evidence type="ECO:0000259" key="3">
    <source>
        <dbReference type="Pfam" id="PF13359"/>
    </source>
</evidence>
<gene>
    <name evidence="4" type="ORF">RN001_002469</name>
</gene>
<evidence type="ECO:0000256" key="2">
    <source>
        <dbReference type="ARBA" id="ARBA00022723"/>
    </source>
</evidence>
<dbReference type="Pfam" id="PF13359">
    <property type="entry name" value="DDE_Tnp_4"/>
    <property type="match status" value="1"/>
</dbReference>
<reference evidence="5" key="1">
    <citation type="submission" date="2023-01" db="EMBL/GenBank/DDBJ databases">
        <title>Key to firefly adult light organ development and bioluminescence: homeobox transcription factors regulate luciferase expression and transportation to peroxisome.</title>
        <authorList>
            <person name="Fu X."/>
        </authorList>
    </citation>
    <scope>NUCLEOTIDE SEQUENCE [LARGE SCALE GENOMIC DNA]</scope>
</reference>
<organism evidence="4 5">
    <name type="scientific">Aquatica leii</name>
    <dbReference type="NCBI Taxonomy" id="1421715"/>
    <lineage>
        <taxon>Eukaryota</taxon>
        <taxon>Metazoa</taxon>
        <taxon>Ecdysozoa</taxon>
        <taxon>Arthropoda</taxon>
        <taxon>Hexapoda</taxon>
        <taxon>Insecta</taxon>
        <taxon>Pterygota</taxon>
        <taxon>Neoptera</taxon>
        <taxon>Endopterygota</taxon>
        <taxon>Coleoptera</taxon>
        <taxon>Polyphaga</taxon>
        <taxon>Elateriformia</taxon>
        <taxon>Elateroidea</taxon>
        <taxon>Lampyridae</taxon>
        <taxon>Luciolinae</taxon>
        <taxon>Aquatica</taxon>
    </lineage>
</organism>
<sequence length="244" mass="28066">MDEILEAVIVGGAGDDDIELAILHNVIIDREEIWNERAPFDINTLTDEEVVLNFRFRREDLPRLLYVFHIPNVIVTDTRNRIDADLKTFFNLSSQSISQIIKTTINIMLREKGNLLDDLNNLTWLNREKMRVYAEAIHNKGGAIDNCWGFIDGTARGICRPSIAQEEYYSGHKKYHCLKYQSAICPDGIIASFIGAYPGRRHDAAILRESNLYNQLEQKAVFGDNDKFEHPTTCQFTIYNLINR</sequence>
<accession>A0AAN7SR88</accession>
<name>A0AAN7SR88_9COLE</name>
<evidence type="ECO:0000313" key="4">
    <source>
        <dbReference type="EMBL" id="KAK4886198.1"/>
    </source>
</evidence>
<protein>
    <recommendedName>
        <fullName evidence="3">DDE Tnp4 domain-containing protein</fullName>
    </recommendedName>
</protein>
<evidence type="ECO:0000256" key="1">
    <source>
        <dbReference type="ARBA" id="ARBA00001968"/>
    </source>
</evidence>
<comment type="cofactor">
    <cofactor evidence="1">
        <name>a divalent metal cation</name>
        <dbReference type="ChEBI" id="CHEBI:60240"/>
    </cofactor>
</comment>
<dbReference type="EMBL" id="JARPUR010000001">
    <property type="protein sequence ID" value="KAK4886198.1"/>
    <property type="molecule type" value="Genomic_DNA"/>
</dbReference>
<keyword evidence="5" id="KW-1185">Reference proteome</keyword>
<keyword evidence="2" id="KW-0479">Metal-binding</keyword>
<dbReference type="AlphaFoldDB" id="A0AAN7SR88"/>
<comment type="caution">
    <text evidence="4">The sequence shown here is derived from an EMBL/GenBank/DDBJ whole genome shotgun (WGS) entry which is preliminary data.</text>
</comment>
<proteinExistence type="predicted"/>